<sequence>MNSRAWKWALISAPMALSVSACTGWGGYPQAKNVHDSQLIGTWRAGDCGTTLTLRPDRSASATGIPADMDLNGKITRRLSGDGTWEIHKSGAGQELDVTIGDEETPFGLYRDKGRLSVGLTVGDPDDMNWCTLTRHS</sequence>
<dbReference type="EMBL" id="BMTD01000001">
    <property type="protein sequence ID" value="GGU75362.1"/>
    <property type="molecule type" value="Genomic_DNA"/>
</dbReference>
<name>A0A918M874_9ACTN</name>
<dbReference type="PROSITE" id="PS51257">
    <property type="entry name" value="PROKAR_LIPOPROTEIN"/>
    <property type="match status" value="1"/>
</dbReference>
<evidence type="ECO:0000256" key="1">
    <source>
        <dbReference type="SAM" id="SignalP"/>
    </source>
</evidence>
<dbReference type="Proteomes" id="UP000618795">
    <property type="component" value="Unassembled WGS sequence"/>
</dbReference>
<evidence type="ECO:0008006" key="4">
    <source>
        <dbReference type="Google" id="ProtNLM"/>
    </source>
</evidence>
<keyword evidence="3" id="KW-1185">Reference proteome</keyword>
<protein>
    <recommendedName>
        <fullName evidence="4">Lipoprotein</fullName>
    </recommendedName>
</protein>
<organism evidence="2 3">
    <name type="scientific">Streptomyces filipinensis</name>
    <dbReference type="NCBI Taxonomy" id="66887"/>
    <lineage>
        <taxon>Bacteria</taxon>
        <taxon>Bacillati</taxon>
        <taxon>Actinomycetota</taxon>
        <taxon>Actinomycetes</taxon>
        <taxon>Kitasatosporales</taxon>
        <taxon>Streptomycetaceae</taxon>
        <taxon>Streptomyces</taxon>
    </lineage>
</organism>
<evidence type="ECO:0000313" key="2">
    <source>
        <dbReference type="EMBL" id="GGU75362.1"/>
    </source>
</evidence>
<evidence type="ECO:0000313" key="3">
    <source>
        <dbReference type="Proteomes" id="UP000618795"/>
    </source>
</evidence>
<gene>
    <name evidence="2" type="ORF">GCM10010260_04280</name>
</gene>
<accession>A0A918M874</accession>
<keyword evidence="1" id="KW-0732">Signal</keyword>
<reference evidence="2" key="1">
    <citation type="journal article" date="2014" name="Int. J. Syst. Evol. Microbiol.">
        <title>Complete genome sequence of Corynebacterium casei LMG S-19264T (=DSM 44701T), isolated from a smear-ripened cheese.</title>
        <authorList>
            <consortium name="US DOE Joint Genome Institute (JGI-PGF)"/>
            <person name="Walter F."/>
            <person name="Albersmeier A."/>
            <person name="Kalinowski J."/>
            <person name="Ruckert C."/>
        </authorList>
    </citation>
    <scope>NUCLEOTIDE SEQUENCE</scope>
    <source>
        <strain evidence="2">JCM 4369</strain>
    </source>
</reference>
<reference evidence="2" key="2">
    <citation type="submission" date="2020-09" db="EMBL/GenBank/DDBJ databases">
        <authorList>
            <person name="Sun Q."/>
            <person name="Ohkuma M."/>
        </authorList>
    </citation>
    <scope>NUCLEOTIDE SEQUENCE</scope>
    <source>
        <strain evidence="2">JCM 4369</strain>
    </source>
</reference>
<proteinExistence type="predicted"/>
<feature type="signal peptide" evidence="1">
    <location>
        <begin position="1"/>
        <end position="21"/>
    </location>
</feature>
<dbReference type="AlphaFoldDB" id="A0A918M874"/>
<feature type="chain" id="PRO_5038056320" description="Lipoprotein" evidence="1">
    <location>
        <begin position="22"/>
        <end position="137"/>
    </location>
</feature>
<comment type="caution">
    <text evidence="2">The sequence shown here is derived from an EMBL/GenBank/DDBJ whole genome shotgun (WGS) entry which is preliminary data.</text>
</comment>
<dbReference type="RefSeq" id="WP_191870891.1">
    <property type="nucleotide sequence ID" value="NZ_BMTD01000001.1"/>
</dbReference>